<dbReference type="OrthoDB" id="9782128at2"/>
<reference evidence="3 4" key="1">
    <citation type="submission" date="2017-05" db="EMBL/GenBank/DDBJ databases">
        <title>Lactobacillus nurukis nov., sp. nov., isolated from nuruk.</title>
        <authorList>
            <person name="Kim S.-J."/>
        </authorList>
    </citation>
    <scope>NUCLEOTIDE SEQUENCE [LARGE SCALE GENOMIC DNA]</scope>
    <source>
        <strain evidence="3 4">SYF10-1a</strain>
    </source>
</reference>
<dbReference type="Gene3D" id="3.40.50.1240">
    <property type="entry name" value="Phosphoglycerate mutase-like"/>
    <property type="match status" value="1"/>
</dbReference>
<sequence length="203" mass="23531">MTEFYLIRHGQTTANVMKMKQGIINSKITYLNQNGQNQVQNLGKKFDISFADRIICSPLERTKQTTEILNKDSKLPVSYDKRLLEISYGEWDGQKNSDLRRIHPDAYDENLNDVLPIYVKYASHGEKFDDVINRIHSFLSDMDQQHPNEKIICVTHGFTIKAAVLDILKPQDVMSLPEPRNTSITKITSITNKFYLDYYNQLL</sequence>
<dbReference type="GO" id="GO:0016791">
    <property type="term" value="F:phosphatase activity"/>
    <property type="evidence" value="ECO:0007669"/>
    <property type="project" value="TreeGrafter"/>
</dbReference>
<dbReference type="Proteomes" id="UP000235649">
    <property type="component" value="Unassembled WGS sequence"/>
</dbReference>
<dbReference type="InterPro" id="IPR029033">
    <property type="entry name" value="His_PPase_superfam"/>
</dbReference>
<dbReference type="PANTHER" id="PTHR48100">
    <property type="entry name" value="BROAD-SPECIFICITY PHOSPHATASE YOR283W-RELATED"/>
    <property type="match status" value="1"/>
</dbReference>
<evidence type="ECO:0000256" key="1">
    <source>
        <dbReference type="ARBA" id="ARBA00023152"/>
    </source>
</evidence>
<keyword evidence="1" id="KW-0324">Glycolysis</keyword>
<keyword evidence="4" id="KW-1185">Reference proteome</keyword>
<dbReference type="GO" id="GO:0005737">
    <property type="term" value="C:cytoplasm"/>
    <property type="evidence" value="ECO:0007669"/>
    <property type="project" value="TreeGrafter"/>
</dbReference>
<name>A0A2N7AXA4_9LACO</name>
<gene>
    <name evidence="3" type="ORF">CBP76_01455</name>
</gene>
<dbReference type="InterPro" id="IPR013078">
    <property type="entry name" value="His_Pase_superF_clade-1"/>
</dbReference>
<comment type="caution">
    <text evidence="3">The sequence shown here is derived from an EMBL/GenBank/DDBJ whole genome shotgun (WGS) entry which is preliminary data.</text>
</comment>
<dbReference type="EMBL" id="NIPR01000003">
    <property type="protein sequence ID" value="PMD73472.1"/>
    <property type="molecule type" value="Genomic_DNA"/>
</dbReference>
<evidence type="ECO:0000313" key="3">
    <source>
        <dbReference type="EMBL" id="PMD73472.1"/>
    </source>
</evidence>
<dbReference type="Pfam" id="PF00300">
    <property type="entry name" value="His_Phos_1"/>
    <property type="match status" value="1"/>
</dbReference>
<dbReference type="SUPFAM" id="SSF53254">
    <property type="entry name" value="Phosphoglycerate mutase-like"/>
    <property type="match status" value="1"/>
</dbReference>
<dbReference type="InterPro" id="IPR001345">
    <property type="entry name" value="PG/BPGM_mutase_AS"/>
</dbReference>
<dbReference type="SMART" id="SM00855">
    <property type="entry name" value="PGAM"/>
    <property type="match status" value="1"/>
</dbReference>
<organism evidence="3 4">
    <name type="scientific">Companilactobacillus nuruki</name>
    <dbReference type="NCBI Taxonomy" id="1993540"/>
    <lineage>
        <taxon>Bacteria</taxon>
        <taxon>Bacillati</taxon>
        <taxon>Bacillota</taxon>
        <taxon>Bacilli</taxon>
        <taxon>Lactobacillales</taxon>
        <taxon>Lactobacillaceae</taxon>
        <taxon>Companilactobacillus</taxon>
    </lineage>
</organism>
<dbReference type="PANTHER" id="PTHR48100:SF1">
    <property type="entry name" value="HISTIDINE PHOSPHATASE FAMILY PROTEIN-RELATED"/>
    <property type="match status" value="1"/>
</dbReference>
<dbReference type="RefSeq" id="WP_102195152.1">
    <property type="nucleotide sequence ID" value="NZ_NIPR01000003.1"/>
</dbReference>
<dbReference type="CDD" id="cd07067">
    <property type="entry name" value="HP_PGM_like"/>
    <property type="match status" value="1"/>
</dbReference>
<dbReference type="PROSITE" id="PS00175">
    <property type="entry name" value="PG_MUTASE"/>
    <property type="match status" value="1"/>
</dbReference>
<keyword evidence="2" id="KW-0413">Isomerase</keyword>
<proteinExistence type="predicted"/>
<accession>A0A2N7AXA4</accession>
<dbReference type="AlphaFoldDB" id="A0A2N7AXA4"/>
<protein>
    <submittedName>
        <fullName evidence="3">Fructose-2,6-bisphosphatase</fullName>
    </submittedName>
</protein>
<evidence type="ECO:0000313" key="4">
    <source>
        <dbReference type="Proteomes" id="UP000235649"/>
    </source>
</evidence>
<evidence type="ECO:0000256" key="2">
    <source>
        <dbReference type="ARBA" id="ARBA00023235"/>
    </source>
</evidence>
<dbReference type="InterPro" id="IPR050275">
    <property type="entry name" value="PGM_Phosphatase"/>
</dbReference>